<feature type="domain" description="Helitron helicase-like" evidence="1">
    <location>
        <begin position="108"/>
        <end position="159"/>
    </location>
</feature>
<sequence length="443" mass="51082">MRQWFAYRIQERKNELHSLLLSKRLFQKFLVDAYTTIETNKLTYLKLNQSTLRAANYNTVKDAANQGNTDLNDQGTKCYLPASFVGGPRYMRNMYLDAMAVSRKLNTDDRPEIISRVFKMKLNSLMDDLTKKHMLGRTVSSMYTIEFQKRGLPHAHILLWMHPDSKLPKSEDIDKIISAEIPDKHKEPELYEMVKEMMIHGPCGAVNSNSPCMEEGKCTKFFPKKHVDQTTIDKEGSIKYLFKYITKGPDRVSVVVEPASTEKGQTRKAKKVRKENPVKNTEGTGSVDEIKDFFDGKYVSACKAGWRILKNPITYRSTSVQRLSFHLEGKHLIYFKGDDEVETVLERGELVNSMFLAWFELNKVNSLAKTKTYVQISEFFTWDVKKKKFNLRKRPGTAIGRINYVPIGFEDGYYLRVLLNTQTGPECFDDIKTVKGVVYGTYK</sequence>
<dbReference type="Pfam" id="PF14214">
    <property type="entry name" value="Helitron_like_N"/>
    <property type="match status" value="2"/>
</dbReference>
<proteinExistence type="predicted"/>
<name>A0ABM0T0U1_CAMSA</name>
<evidence type="ECO:0000313" key="2">
    <source>
        <dbReference type="Proteomes" id="UP000694864"/>
    </source>
</evidence>
<dbReference type="PANTHER" id="PTHR45786">
    <property type="entry name" value="DNA BINDING PROTEIN-LIKE"/>
    <property type="match status" value="1"/>
</dbReference>
<dbReference type="InterPro" id="IPR025476">
    <property type="entry name" value="Helitron_helicase-like"/>
</dbReference>
<organism evidence="2 3">
    <name type="scientific">Camelina sativa</name>
    <name type="common">False flax</name>
    <name type="synonym">Myagrum sativum</name>
    <dbReference type="NCBI Taxonomy" id="90675"/>
    <lineage>
        <taxon>Eukaryota</taxon>
        <taxon>Viridiplantae</taxon>
        <taxon>Streptophyta</taxon>
        <taxon>Embryophyta</taxon>
        <taxon>Tracheophyta</taxon>
        <taxon>Spermatophyta</taxon>
        <taxon>Magnoliopsida</taxon>
        <taxon>eudicotyledons</taxon>
        <taxon>Gunneridae</taxon>
        <taxon>Pentapetalae</taxon>
        <taxon>rosids</taxon>
        <taxon>malvids</taxon>
        <taxon>Brassicales</taxon>
        <taxon>Brassicaceae</taxon>
        <taxon>Camelineae</taxon>
        <taxon>Camelina</taxon>
    </lineage>
</organism>
<feature type="domain" description="Helitron helicase-like" evidence="1">
    <location>
        <begin position="4"/>
        <end position="106"/>
    </location>
</feature>
<keyword evidence="2" id="KW-1185">Reference proteome</keyword>
<reference evidence="3" key="2">
    <citation type="submission" date="2025-08" db="UniProtKB">
        <authorList>
            <consortium name="RefSeq"/>
        </authorList>
    </citation>
    <scope>IDENTIFICATION</scope>
    <source>
        <tissue evidence="3">Leaf</tissue>
    </source>
</reference>
<dbReference type="GeneID" id="104704757"/>
<gene>
    <name evidence="3" type="primary">LOC104704757</name>
</gene>
<protein>
    <submittedName>
        <fullName evidence="3">Uncharacterized protein LOC104704757</fullName>
    </submittedName>
</protein>
<dbReference type="RefSeq" id="XP_010419092.1">
    <property type="nucleotide sequence ID" value="XM_010420790.1"/>
</dbReference>
<evidence type="ECO:0000259" key="1">
    <source>
        <dbReference type="Pfam" id="PF14214"/>
    </source>
</evidence>
<accession>A0ABM0T0U1</accession>
<dbReference type="PANTHER" id="PTHR45786:SF66">
    <property type="entry name" value="HOOK MOTIF PROTEIN, PUTATIVE-RELATED"/>
    <property type="match status" value="1"/>
</dbReference>
<evidence type="ECO:0000313" key="3">
    <source>
        <dbReference type="RefSeq" id="XP_010419092.1"/>
    </source>
</evidence>
<reference evidence="2" key="1">
    <citation type="journal article" date="2014" name="Nat. Commun.">
        <title>The emerging biofuel crop Camelina sativa retains a highly undifferentiated hexaploid genome structure.</title>
        <authorList>
            <person name="Kagale S."/>
            <person name="Koh C."/>
            <person name="Nixon J."/>
            <person name="Bollina V."/>
            <person name="Clarke W.E."/>
            <person name="Tuteja R."/>
            <person name="Spillane C."/>
            <person name="Robinson S.J."/>
            <person name="Links M.G."/>
            <person name="Clarke C."/>
            <person name="Higgins E.E."/>
            <person name="Huebert T."/>
            <person name="Sharpe A.G."/>
            <person name="Parkin I.A."/>
        </authorList>
    </citation>
    <scope>NUCLEOTIDE SEQUENCE [LARGE SCALE GENOMIC DNA]</scope>
    <source>
        <strain evidence="2">cv. DH55</strain>
    </source>
</reference>
<dbReference type="Proteomes" id="UP000694864">
    <property type="component" value="Chromosome 7"/>
</dbReference>